<dbReference type="EMBL" id="JAYXHS010000001">
    <property type="protein sequence ID" value="MEC5384442.1"/>
    <property type="molecule type" value="Genomic_DNA"/>
</dbReference>
<protein>
    <submittedName>
        <fullName evidence="7">Response regulator transcription factor</fullName>
    </submittedName>
</protein>
<proteinExistence type="predicted"/>
<gene>
    <name evidence="7" type="ORF">VVD49_01835</name>
</gene>
<dbReference type="Pfam" id="PF00196">
    <property type="entry name" value="GerE"/>
    <property type="match status" value="1"/>
</dbReference>
<dbReference type="RefSeq" id="WP_327597420.1">
    <property type="nucleotide sequence ID" value="NZ_JAYXHS010000001.1"/>
</dbReference>
<dbReference type="Gene3D" id="3.40.50.2300">
    <property type="match status" value="1"/>
</dbReference>
<evidence type="ECO:0000256" key="4">
    <source>
        <dbReference type="PROSITE-ProRule" id="PRU00169"/>
    </source>
</evidence>
<evidence type="ECO:0000259" key="6">
    <source>
        <dbReference type="PROSITE" id="PS50110"/>
    </source>
</evidence>
<evidence type="ECO:0000256" key="2">
    <source>
        <dbReference type="ARBA" id="ARBA00023125"/>
    </source>
</evidence>
<keyword evidence="8" id="KW-1185">Reference proteome</keyword>
<keyword evidence="2" id="KW-0238">DNA-binding</keyword>
<evidence type="ECO:0000256" key="1">
    <source>
        <dbReference type="ARBA" id="ARBA00023015"/>
    </source>
</evidence>
<dbReference type="PANTHER" id="PTHR44688:SF16">
    <property type="entry name" value="DNA-BINDING TRANSCRIPTIONAL ACTIVATOR DEVR_DOSR"/>
    <property type="match status" value="1"/>
</dbReference>
<dbReference type="CDD" id="cd06170">
    <property type="entry name" value="LuxR_C_like"/>
    <property type="match status" value="1"/>
</dbReference>
<evidence type="ECO:0000259" key="5">
    <source>
        <dbReference type="PROSITE" id="PS50043"/>
    </source>
</evidence>
<dbReference type="InterPro" id="IPR001789">
    <property type="entry name" value="Sig_transdc_resp-reg_receiver"/>
</dbReference>
<feature type="domain" description="HTH luxR-type" evidence="5">
    <location>
        <begin position="133"/>
        <end position="198"/>
    </location>
</feature>
<organism evidence="7 8">
    <name type="scientific">Uliginosibacterium silvisoli</name>
    <dbReference type="NCBI Taxonomy" id="3114758"/>
    <lineage>
        <taxon>Bacteria</taxon>
        <taxon>Pseudomonadati</taxon>
        <taxon>Pseudomonadota</taxon>
        <taxon>Betaproteobacteria</taxon>
        <taxon>Rhodocyclales</taxon>
        <taxon>Zoogloeaceae</taxon>
        <taxon>Uliginosibacterium</taxon>
    </lineage>
</organism>
<comment type="caution">
    <text evidence="4">Lacks conserved residue(s) required for the propagation of feature annotation.</text>
</comment>
<dbReference type="InterPro" id="IPR016032">
    <property type="entry name" value="Sig_transdc_resp-reg_C-effctor"/>
</dbReference>
<evidence type="ECO:0000256" key="3">
    <source>
        <dbReference type="ARBA" id="ARBA00023163"/>
    </source>
</evidence>
<dbReference type="Proteomes" id="UP001331561">
    <property type="component" value="Unassembled WGS sequence"/>
</dbReference>
<accession>A0ABU6JZ45</accession>
<dbReference type="SUPFAM" id="SSF46894">
    <property type="entry name" value="C-terminal effector domain of the bipartite response regulators"/>
    <property type="match status" value="1"/>
</dbReference>
<sequence>MSDRKLIRTLVLYQDPLVAAGLQSALARQPDVVMVEQEMASTVEADVIVTDYPGGLSLLASMHTASLSVRLPYPRILILTDRDTECEIRHALEQGARGYLTLGCGVEELADAVRALHRGARHIGAAAASRLADSVASESLTGRELDVLRLLVEGLPNKAIATQLNIAPGTVKSHMKGIFQKLGASSRTQVATLAERRGLLSLAASSQAQVRTGAMSLAARPQAHRHTELL</sequence>
<dbReference type="PANTHER" id="PTHR44688">
    <property type="entry name" value="DNA-BINDING TRANSCRIPTIONAL ACTIVATOR DEVR_DOSR"/>
    <property type="match status" value="1"/>
</dbReference>
<evidence type="ECO:0000313" key="7">
    <source>
        <dbReference type="EMBL" id="MEC5384442.1"/>
    </source>
</evidence>
<dbReference type="PROSITE" id="PS50110">
    <property type="entry name" value="RESPONSE_REGULATORY"/>
    <property type="match status" value="1"/>
</dbReference>
<reference evidence="7 8" key="1">
    <citation type="submission" date="2024-01" db="EMBL/GenBank/DDBJ databases">
        <title>Uliginosibacterium soil sp. nov.</title>
        <authorList>
            <person name="Lv Y."/>
        </authorList>
    </citation>
    <scope>NUCLEOTIDE SEQUENCE [LARGE SCALE GENOMIC DNA]</scope>
    <source>
        <strain evidence="7 8">H3</strain>
    </source>
</reference>
<comment type="caution">
    <text evidence="7">The sequence shown here is derived from an EMBL/GenBank/DDBJ whole genome shotgun (WGS) entry which is preliminary data.</text>
</comment>
<dbReference type="PROSITE" id="PS50043">
    <property type="entry name" value="HTH_LUXR_2"/>
    <property type="match status" value="1"/>
</dbReference>
<dbReference type="InterPro" id="IPR011006">
    <property type="entry name" value="CheY-like_superfamily"/>
</dbReference>
<feature type="domain" description="Response regulatory" evidence="6">
    <location>
        <begin position="1"/>
        <end position="117"/>
    </location>
</feature>
<evidence type="ECO:0000313" key="8">
    <source>
        <dbReference type="Proteomes" id="UP001331561"/>
    </source>
</evidence>
<dbReference type="InterPro" id="IPR000792">
    <property type="entry name" value="Tscrpt_reg_LuxR_C"/>
</dbReference>
<keyword evidence="3" id="KW-0804">Transcription</keyword>
<keyword evidence="1" id="KW-0805">Transcription regulation</keyword>
<dbReference type="SUPFAM" id="SSF52172">
    <property type="entry name" value="CheY-like"/>
    <property type="match status" value="1"/>
</dbReference>
<name>A0ABU6JZ45_9RHOO</name>
<dbReference type="PRINTS" id="PR00038">
    <property type="entry name" value="HTHLUXR"/>
</dbReference>
<dbReference type="SMART" id="SM00421">
    <property type="entry name" value="HTH_LUXR"/>
    <property type="match status" value="1"/>
</dbReference>